<reference evidence="2" key="1">
    <citation type="journal article" date="2020" name="Stud. Mycol.">
        <title>101 Dothideomycetes genomes: a test case for predicting lifestyles and emergence of pathogens.</title>
        <authorList>
            <person name="Haridas S."/>
            <person name="Albert R."/>
            <person name="Binder M."/>
            <person name="Bloem J."/>
            <person name="Labutti K."/>
            <person name="Salamov A."/>
            <person name="Andreopoulos B."/>
            <person name="Baker S."/>
            <person name="Barry K."/>
            <person name="Bills G."/>
            <person name="Bluhm B."/>
            <person name="Cannon C."/>
            <person name="Castanera R."/>
            <person name="Culley D."/>
            <person name="Daum C."/>
            <person name="Ezra D."/>
            <person name="Gonzalez J."/>
            <person name="Henrissat B."/>
            <person name="Kuo A."/>
            <person name="Liang C."/>
            <person name="Lipzen A."/>
            <person name="Lutzoni F."/>
            <person name="Magnuson J."/>
            <person name="Mondo S."/>
            <person name="Nolan M."/>
            <person name="Ohm R."/>
            <person name="Pangilinan J."/>
            <person name="Park H.-J."/>
            <person name="Ramirez L."/>
            <person name="Alfaro M."/>
            <person name="Sun H."/>
            <person name="Tritt A."/>
            <person name="Yoshinaga Y."/>
            <person name="Zwiers L.-H."/>
            <person name="Turgeon B."/>
            <person name="Goodwin S."/>
            <person name="Spatafora J."/>
            <person name="Crous P."/>
            <person name="Grigoriev I."/>
        </authorList>
    </citation>
    <scope>NUCLEOTIDE SEQUENCE</scope>
    <source>
        <strain evidence="2">CBS 115976</strain>
    </source>
</reference>
<dbReference type="PANTHER" id="PTHR28062:SF1">
    <property type="entry name" value="TRANSMEMBRANE PROTEIN"/>
    <property type="match status" value="1"/>
</dbReference>
<name>A0A6A6UA55_9PEZI</name>
<dbReference type="InterPro" id="IPR018786">
    <property type="entry name" value="Mit_KHE1"/>
</dbReference>
<organism evidence="2 3">
    <name type="scientific">Microthyrium microscopicum</name>
    <dbReference type="NCBI Taxonomy" id="703497"/>
    <lineage>
        <taxon>Eukaryota</taxon>
        <taxon>Fungi</taxon>
        <taxon>Dikarya</taxon>
        <taxon>Ascomycota</taxon>
        <taxon>Pezizomycotina</taxon>
        <taxon>Dothideomycetes</taxon>
        <taxon>Dothideomycetes incertae sedis</taxon>
        <taxon>Microthyriales</taxon>
        <taxon>Microthyriaceae</taxon>
        <taxon>Microthyrium</taxon>
    </lineage>
</organism>
<feature type="region of interest" description="Disordered" evidence="1">
    <location>
        <begin position="283"/>
        <end position="323"/>
    </location>
</feature>
<dbReference type="EMBL" id="MU004236">
    <property type="protein sequence ID" value="KAF2668327.1"/>
    <property type="molecule type" value="Genomic_DNA"/>
</dbReference>
<evidence type="ECO:0000313" key="3">
    <source>
        <dbReference type="Proteomes" id="UP000799302"/>
    </source>
</evidence>
<dbReference type="Proteomes" id="UP000799302">
    <property type="component" value="Unassembled WGS sequence"/>
</dbReference>
<evidence type="ECO:0000256" key="1">
    <source>
        <dbReference type="SAM" id="MobiDB-lite"/>
    </source>
</evidence>
<proteinExistence type="predicted"/>
<keyword evidence="3" id="KW-1185">Reference proteome</keyword>
<protein>
    <recommendedName>
        <fullName evidence="4">Mitochondrial K+-H+ exchange-related-domain-containing protein</fullName>
    </recommendedName>
</protein>
<dbReference type="Pfam" id="PF10173">
    <property type="entry name" value="Mit_KHE1"/>
    <property type="match status" value="1"/>
</dbReference>
<dbReference type="PANTHER" id="PTHR28062">
    <property type="entry name" value="K+-H+ EXCHANGE-LIKE PROTEIN"/>
    <property type="match status" value="1"/>
</dbReference>
<evidence type="ECO:0008006" key="4">
    <source>
        <dbReference type="Google" id="ProtNLM"/>
    </source>
</evidence>
<accession>A0A6A6UA55</accession>
<gene>
    <name evidence="2" type="ORF">BT63DRAFT_425648</name>
</gene>
<feature type="compositionally biased region" description="Polar residues" evidence="1">
    <location>
        <begin position="33"/>
        <end position="47"/>
    </location>
</feature>
<evidence type="ECO:0000313" key="2">
    <source>
        <dbReference type="EMBL" id="KAF2668327.1"/>
    </source>
</evidence>
<dbReference type="AlphaFoldDB" id="A0A6A6UA55"/>
<dbReference type="GO" id="GO:0006813">
    <property type="term" value="P:potassium ion transport"/>
    <property type="evidence" value="ECO:0007669"/>
    <property type="project" value="TreeGrafter"/>
</dbReference>
<sequence>MRLFLLPISARRTLIYCDKQFKPAALKALQNGPGDNTKTQTPPDTSASAKISNLVDRATNKAATTWTTWEKADGGWRKTLTTYGNAALRRIPYQEWGLKSIPPHSQKREEELLVKYGQNPVPVFFPPTFLARAEVPEILRKLATERQDLHRTRMIQCGIGAPLTLPFALLPVIPNIPGFYLLFRAWSHYRALFGSRHLEFLVKNNLFTAKASPKLDDIYTKEFPDADGSAINAELDAKKRLESGEADVLLLNINSGRTIATAYGVEEMAVEIERAVEQVEKIISKDPNDSGTAGNDEKKADDEQKKGVYWWDQMSHRNSQKKV</sequence>
<dbReference type="OrthoDB" id="5562676at2759"/>
<dbReference type="GO" id="GO:1902600">
    <property type="term" value="P:proton transmembrane transport"/>
    <property type="evidence" value="ECO:0007669"/>
    <property type="project" value="TreeGrafter"/>
</dbReference>
<dbReference type="GO" id="GO:0005743">
    <property type="term" value="C:mitochondrial inner membrane"/>
    <property type="evidence" value="ECO:0007669"/>
    <property type="project" value="TreeGrafter"/>
</dbReference>
<feature type="compositionally biased region" description="Basic and acidic residues" evidence="1">
    <location>
        <begin position="295"/>
        <end position="306"/>
    </location>
</feature>
<feature type="region of interest" description="Disordered" evidence="1">
    <location>
        <begin position="28"/>
        <end position="47"/>
    </location>
</feature>